<evidence type="ECO:0000259" key="16">
    <source>
        <dbReference type="SMART" id="SM01329"/>
    </source>
</evidence>
<evidence type="ECO:0000256" key="13">
    <source>
        <dbReference type="ARBA" id="ARBA00023304"/>
    </source>
</evidence>
<keyword evidence="9 14" id="KW-0460">Magnesium</keyword>
<keyword evidence="6 14" id="KW-0432">Leucine biosynthesis</keyword>
<dbReference type="SUPFAM" id="SSF53659">
    <property type="entry name" value="Isocitrate/Isopropylmalate dehydrogenase-like"/>
    <property type="match status" value="1"/>
</dbReference>
<comment type="catalytic activity">
    <reaction evidence="1 14 15">
        <text>(2R,3S)-3-isopropylmalate + NAD(+) = 4-methyl-2-oxopentanoate + CO2 + NADH</text>
        <dbReference type="Rhea" id="RHEA:32271"/>
        <dbReference type="ChEBI" id="CHEBI:16526"/>
        <dbReference type="ChEBI" id="CHEBI:17865"/>
        <dbReference type="ChEBI" id="CHEBI:35121"/>
        <dbReference type="ChEBI" id="CHEBI:57540"/>
        <dbReference type="ChEBI" id="CHEBI:57945"/>
        <dbReference type="EC" id="1.1.1.85"/>
    </reaction>
</comment>
<feature type="binding site" evidence="14">
    <location>
        <begin position="303"/>
        <end position="315"/>
    </location>
    <ligand>
        <name>NAD(+)</name>
        <dbReference type="ChEBI" id="CHEBI:57540"/>
    </ligand>
</feature>
<comment type="similarity">
    <text evidence="4 14">Belongs to the isocitrate and isopropylmalate dehydrogenases family. LeuB type 1 subfamily.</text>
</comment>
<keyword evidence="14" id="KW-0963">Cytoplasm</keyword>
<comment type="pathway">
    <text evidence="3 14 15">Amino-acid biosynthesis; L-leucine biosynthesis; L-leucine from 3-methyl-2-oxobutanoate: step 3/4.</text>
</comment>
<feature type="binding site" evidence="14">
    <location>
        <position position="106"/>
    </location>
    <ligand>
        <name>substrate</name>
    </ligand>
</feature>
<dbReference type="HAMAP" id="MF_01033">
    <property type="entry name" value="LeuB_type1"/>
    <property type="match status" value="1"/>
</dbReference>
<dbReference type="FunFam" id="3.40.718.10:FF:000006">
    <property type="entry name" value="3-isopropylmalate dehydrogenase"/>
    <property type="match status" value="1"/>
</dbReference>
<dbReference type="GO" id="GO:0003862">
    <property type="term" value="F:3-isopropylmalate dehydrogenase activity"/>
    <property type="evidence" value="ECO:0007669"/>
    <property type="project" value="UniProtKB-UniRule"/>
</dbReference>
<dbReference type="GO" id="GO:0051287">
    <property type="term" value="F:NAD binding"/>
    <property type="evidence" value="ECO:0007669"/>
    <property type="project" value="InterPro"/>
</dbReference>
<feature type="site" description="Important for catalysis" evidence="14">
    <location>
        <position position="141"/>
    </location>
</feature>
<evidence type="ECO:0000256" key="9">
    <source>
        <dbReference type="ARBA" id="ARBA00022842"/>
    </source>
</evidence>
<dbReference type="GO" id="GO:0000287">
    <property type="term" value="F:magnesium ion binding"/>
    <property type="evidence" value="ECO:0007669"/>
    <property type="project" value="InterPro"/>
</dbReference>
<evidence type="ECO:0000256" key="14">
    <source>
        <dbReference type="HAMAP-Rule" id="MF_01033"/>
    </source>
</evidence>
<evidence type="ECO:0000256" key="12">
    <source>
        <dbReference type="ARBA" id="ARBA00023211"/>
    </source>
</evidence>
<organism evidence="17">
    <name type="scientific">Rhodanobacter sp. IGA1.0</name>
    <dbReference type="NCBI Taxonomy" id="3158582"/>
    <lineage>
        <taxon>Bacteria</taxon>
        <taxon>Pseudomonadati</taxon>
        <taxon>Pseudomonadota</taxon>
        <taxon>Gammaproteobacteria</taxon>
        <taxon>Lysobacterales</taxon>
        <taxon>Rhodanobacteraceae</taxon>
        <taxon>Rhodanobacter</taxon>
    </lineage>
</organism>
<dbReference type="PROSITE" id="PS00470">
    <property type="entry name" value="IDH_IMDH"/>
    <property type="match status" value="1"/>
</dbReference>
<comment type="cofactor">
    <cofactor evidence="14 15">
        <name>Mg(2+)</name>
        <dbReference type="ChEBI" id="CHEBI:18420"/>
    </cofactor>
    <cofactor evidence="14 15">
        <name>Mn(2+)</name>
        <dbReference type="ChEBI" id="CHEBI:29035"/>
    </cofactor>
    <text evidence="14 15">Binds 1 Mg(2+) or Mn(2+) ion per subunit.</text>
</comment>
<evidence type="ECO:0000256" key="6">
    <source>
        <dbReference type="ARBA" id="ARBA00022430"/>
    </source>
</evidence>
<evidence type="ECO:0000313" key="17">
    <source>
        <dbReference type="EMBL" id="XBS90328.1"/>
    </source>
</evidence>
<dbReference type="InterPro" id="IPR004429">
    <property type="entry name" value="Isopropylmalate_DH"/>
</dbReference>
<feature type="binding site" evidence="14">
    <location>
        <position position="218"/>
    </location>
    <ligand>
        <name>Mg(2+)</name>
        <dbReference type="ChEBI" id="CHEBI:18420"/>
    </ligand>
</feature>
<feature type="binding site" evidence="14">
    <location>
        <position position="96"/>
    </location>
    <ligand>
        <name>substrate</name>
    </ligand>
</feature>
<name>A0AAU7QLW9_9GAMM</name>
<feature type="site" description="Important for catalysis" evidence="14">
    <location>
        <position position="186"/>
    </location>
</feature>
<accession>A0AAU7QLW9</accession>
<feature type="binding site" evidence="14">
    <location>
        <position position="242"/>
    </location>
    <ligand>
        <name>Mg(2+)</name>
        <dbReference type="ChEBI" id="CHEBI:18420"/>
    </ligand>
</feature>
<comment type="subcellular location">
    <subcellularLocation>
        <location evidence="14">Cytoplasm</location>
    </subcellularLocation>
</comment>
<reference evidence="17" key="1">
    <citation type="submission" date="2024-06" db="EMBL/GenBank/DDBJ databases">
        <authorList>
            <person name="Sun Y."/>
        </authorList>
    </citation>
    <scope>NUCLEOTIDE SEQUENCE</scope>
    <source>
        <strain evidence="17">IGA1.0</strain>
    </source>
</reference>
<keyword evidence="12 14" id="KW-0464">Manganese</keyword>
<gene>
    <name evidence="14 17" type="primary">leuB</name>
    <name evidence="17" type="ORF">ABNK63_01415</name>
</gene>
<feature type="binding site" evidence="14">
    <location>
        <position position="134"/>
    </location>
    <ligand>
        <name>substrate</name>
    </ligand>
</feature>
<dbReference type="AlphaFoldDB" id="A0AAU7QLW9"/>
<keyword evidence="11 14" id="KW-0520">NAD</keyword>
<evidence type="ECO:0000256" key="11">
    <source>
        <dbReference type="ARBA" id="ARBA00023027"/>
    </source>
</evidence>
<proteinExistence type="inferred from homology"/>
<dbReference type="EMBL" id="CP157948">
    <property type="protein sequence ID" value="XBS90328.1"/>
    <property type="molecule type" value="Genomic_DNA"/>
</dbReference>
<evidence type="ECO:0000256" key="7">
    <source>
        <dbReference type="ARBA" id="ARBA00022605"/>
    </source>
</evidence>
<feature type="binding site" evidence="14">
    <location>
        <position position="246"/>
    </location>
    <ligand>
        <name>Mg(2+)</name>
        <dbReference type="ChEBI" id="CHEBI:18420"/>
    </ligand>
</feature>
<comment type="subunit">
    <text evidence="5 14 15">Homodimer.</text>
</comment>
<dbReference type="Gene3D" id="3.40.718.10">
    <property type="entry name" value="Isopropylmalate Dehydrogenase"/>
    <property type="match status" value="1"/>
</dbReference>
<evidence type="ECO:0000256" key="2">
    <source>
        <dbReference type="ARBA" id="ARBA00001936"/>
    </source>
</evidence>
<dbReference type="InterPro" id="IPR019818">
    <property type="entry name" value="IsoCit/isopropylmalate_DH_CS"/>
</dbReference>
<evidence type="ECO:0000256" key="15">
    <source>
        <dbReference type="RuleBase" id="RU004445"/>
    </source>
</evidence>
<evidence type="ECO:0000256" key="4">
    <source>
        <dbReference type="ARBA" id="ARBA00008319"/>
    </source>
</evidence>
<evidence type="ECO:0000256" key="10">
    <source>
        <dbReference type="ARBA" id="ARBA00023002"/>
    </source>
</evidence>
<evidence type="ECO:0000256" key="1">
    <source>
        <dbReference type="ARBA" id="ARBA00000624"/>
    </source>
</evidence>
<feature type="binding site" evidence="14">
    <location>
        <begin position="76"/>
        <end position="89"/>
    </location>
    <ligand>
        <name>NAD(+)</name>
        <dbReference type="ChEBI" id="CHEBI:57540"/>
    </ligand>
</feature>
<sequence>MKARIVTLPGDGVGPEVTAAAVAVLHAVAARYGHEFVFDEQLIGGGAIDATGEPLPSASLAACQAADAVLLGAVGGPKWSDPNAPVRPEQGLLALRAALGVYANLRPLQVHPSLANLSPLKNDRLRHVDVLFVRELTGGMYFGARTRSADAATDECRYTVAEIERVVRRAFELARDRRRHVTSVDKANVLETSRLWRSTVQRIAADYPDVKLEHQLVDSMAMLLLTRPNRYDVVVTENLFGDILTDEAAALAGSLGLLPSASLGDRAPSSGPAGHLLPATGEGSSVRPAAASTLMGLYEPIHGSAPDIAGQGVANPVGAILSAALLLRHSLQLEAEAVAIEAAVEQVLRHGPHSRDIGGQAGTAEVLDAVLAAIEDHADNAAAFFCGARACG</sequence>
<evidence type="ECO:0000256" key="5">
    <source>
        <dbReference type="ARBA" id="ARBA00011738"/>
    </source>
</evidence>
<keyword evidence="8 14" id="KW-0479">Metal-binding</keyword>
<feature type="domain" description="Isopropylmalate dehydrogenase-like" evidence="16">
    <location>
        <begin position="4"/>
        <end position="370"/>
    </location>
</feature>
<keyword evidence="13 14" id="KW-0100">Branched-chain amino acid biosynthesis</keyword>
<dbReference type="PANTHER" id="PTHR42979">
    <property type="entry name" value="3-ISOPROPYLMALATE DEHYDROGENASE"/>
    <property type="match status" value="1"/>
</dbReference>
<dbReference type="SMART" id="SM01329">
    <property type="entry name" value="Iso_dh"/>
    <property type="match status" value="1"/>
</dbReference>
<comment type="function">
    <text evidence="14 15">Catalyzes the oxidation of 3-carboxy-2-hydroxy-4-methylpentanoate (3-isopropylmalate) to 3-carboxy-4-methyl-2-oxopentanoate. The product decarboxylates to 4-methyl-2 oxopentanoate.</text>
</comment>
<dbReference type="RefSeq" id="WP_007808731.1">
    <property type="nucleotide sequence ID" value="NZ_CP157948.1"/>
</dbReference>
<evidence type="ECO:0000256" key="3">
    <source>
        <dbReference type="ARBA" id="ARBA00004762"/>
    </source>
</evidence>
<dbReference type="EC" id="1.1.1.85" evidence="14"/>
<dbReference type="PANTHER" id="PTHR42979:SF1">
    <property type="entry name" value="3-ISOPROPYLMALATE DEHYDROGENASE"/>
    <property type="match status" value="1"/>
</dbReference>
<dbReference type="NCBIfam" id="TIGR00169">
    <property type="entry name" value="leuB"/>
    <property type="match status" value="1"/>
</dbReference>
<dbReference type="Pfam" id="PF00180">
    <property type="entry name" value="Iso_dh"/>
    <property type="match status" value="1"/>
</dbReference>
<evidence type="ECO:0000256" key="8">
    <source>
        <dbReference type="ARBA" id="ARBA00022723"/>
    </source>
</evidence>
<protein>
    <recommendedName>
        <fullName evidence="14">3-isopropylmalate dehydrogenase</fullName>
        <ecNumber evidence="14">1.1.1.85</ecNumber>
    </recommendedName>
    <alternativeName>
        <fullName evidence="14">3-IPM-DH</fullName>
    </alternativeName>
    <alternativeName>
        <fullName evidence="14">Beta-IPM dehydrogenase</fullName>
        <shortName evidence="14">IMDH</shortName>
    </alternativeName>
</protein>
<feature type="binding site" evidence="14">
    <location>
        <position position="218"/>
    </location>
    <ligand>
        <name>substrate</name>
    </ligand>
</feature>
<comment type="cofactor">
    <cofactor evidence="2">
        <name>Mn(2+)</name>
        <dbReference type="ChEBI" id="CHEBI:29035"/>
    </cofactor>
</comment>
<dbReference type="InterPro" id="IPR024084">
    <property type="entry name" value="IsoPropMal-DH-like_dom"/>
</dbReference>
<dbReference type="GO" id="GO:0005829">
    <property type="term" value="C:cytosol"/>
    <property type="evidence" value="ECO:0007669"/>
    <property type="project" value="TreeGrafter"/>
</dbReference>
<keyword evidence="7 14" id="KW-0028">Amino-acid biosynthesis</keyword>
<dbReference type="GO" id="GO:0009098">
    <property type="term" value="P:L-leucine biosynthetic process"/>
    <property type="evidence" value="ECO:0007669"/>
    <property type="project" value="UniProtKB-UniRule"/>
</dbReference>
<keyword evidence="10 14" id="KW-0560">Oxidoreductase</keyword>